<dbReference type="InterPro" id="IPR005627">
    <property type="entry name" value="CutC-like"/>
</dbReference>
<dbReference type="EnsemblProtists" id="EOD21588">
    <property type="protein sequence ID" value="EOD21588"/>
    <property type="gene ID" value="EMIHUDRAFT_240944"/>
</dbReference>
<dbReference type="InterPro" id="IPR003836">
    <property type="entry name" value="Glucokinase"/>
</dbReference>
<protein>
    <recommendedName>
        <fullName evidence="2">Copper homeostasis protein cutC homolog</fullName>
    </recommendedName>
</protein>
<dbReference type="PANTHER" id="PTHR12598">
    <property type="entry name" value="COPPER HOMEOSTASIS PROTEIN CUTC"/>
    <property type="match status" value="1"/>
</dbReference>
<reference evidence="5" key="2">
    <citation type="submission" date="2024-10" db="UniProtKB">
        <authorList>
            <consortium name="EnsemblProtists"/>
        </authorList>
    </citation>
    <scope>IDENTIFICATION</scope>
</reference>
<dbReference type="GO" id="GO:0005524">
    <property type="term" value="F:ATP binding"/>
    <property type="evidence" value="ECO:0007669"/>
    <property type="project" value="InterPro"/>
</dbReference>
<organism evidence="5 6">
    <name type="scientific">Emiliania huxleyi (strain CCMP1516)</name>
    <dbReference type="NCBI Taxonomy" id="280463"/>
    <lineage>
        <taxon>Eukaryota</taxon>
        <taxon>Haptista</taxon>
        <taxon>Haptophyta</taxon>
        <taxon>Prymnesiophyceae</taxon>
        <taxon>Isochrysidales</taxon>
        <taxon>Noelaerhabdaceae</taxon>
        <taxon>Emiliania</taxon>
    </lineage>
</organism>
<dbReference type="STRING" id="2903.R1CFS8"/>
<dbReference type="GO" id="GO:0004340">
    <property type="term" value="F:glucokinase activity"/>
    <property type="evidence" value="ECO:0007669"/>
    <property type="project" value="InterPro"/>
</dbReference>
<dbReference type="SUPFAM" id="SSF110395">
    <property type="entry name" value="CutC-like"/>
    <property type="match status" value="1"/>
</dbReference>
<keyword evidence="3" id="KW-0808">Transferase</keyword>
<dbReference type="GO" id="GO:0005507">
    <property type="term" value="F:copper ion binding"/>
    <property type="evidence" value="ECO:0007669"/>
    <property type="project" value="TreeGrafter"/>
</dbReference>
<keyword evidence="4" id="KW-0418">Kinase</keyword>
<dbReference type="GeneID" id="17267133"/>
<dbReference type="SUPFAM" id="SSF53067">
    <property type="entry name" value="Actin-like ATPase domain"/>
    <property type="match status" value="1"/>
</dbReference>
<evidence type="ECO:0000256" key="4">
    <source>
        <dbReference type="ARBA" id="ARBA00022777"/>
    </source>
</evidence>
<evidence type="ECO:0000313" key="6">
    <source>
        <dbReference type="Proteomes" id="UP000013827"/>
    </source>
</evidence>
<dbReference type="Gene3D" id="3.20.20.380">
    <property type="entry name" value="Copper homeostasis (CutC) domain"/>
    <property type="match status" value="1"/>
</dbReference>
<dbReference type="Pfam" id="PF03932">
    <property type="entry name" value="CutC"/>
    <property type="match status" value="1"/>
</dbReference>
<evidence type="ECO:0000256" key="1">
    <source>
        <dbReference type="ARBA" id="ARBA00007768"/>
    </source>
</evidence>
<evidence type="ECO:0000256" key="3">
    <source>
        <dbReference type="ARBA" id="ARBA00022679"/>
    </source>
</evidence>
<dbReference type="KEGG" id="ehx:EMIHUDRAFT_240944"/>
<dbReference type="HAMAP" id="MF_00795">
    <property type="entry name" value="CutC"/>
    <property type="match status" value="1"/>
</dbReference>
<dbReference type="HOGENOM" id="CLU_029009_0_0_1"/>
<dbReference type="Gene3D" id="3.40.367.20">
    <property type="match status" value="1"/>
</dbReference>
<sequence length="637" mass="64821">MSSPDASAVLIGDIGGTNIRLVLVPDALCGSRPRPLHSVRYQTAEFAHLRDALARFVAELPAGLARVTAAALSVCGPVVEGSAICMAESMGASGWRLDEADLASSLGVGPCRLRLLNDFVAVGLALAAVPAAERVTVHAGSPLPGRPVACLGPGTGLGSVCLAWPDGDGAPLVLPSECGEADFAARSAAEWALRSHIAGKLGVRHAEHVVSGLGLRRIYDFLRSDAADAAAPNGAAETSGTAAAHEVEAAVRSAADPSAAIASRCTPGEPGADATCVAAMEMLISALGAEAANAALRFQAHGGVFLAGGVTAKLAARLGAGSALRDAYLGKGRSVAAYEGCPLYLVTREGDELALDGAWECARRAFQPVPRPPPASRGVPLEVCVDCVASAVAAERGGASRLELCANLLEGGTTPSVGLLRVVLRTCSLPVHAMVRPRGGDFLYSEAELEVMREEIREIKRAGAAGVVLGALRADGSVDEPVLRELVSLAAPLPLTFHRAVDVAADPVAAVEACVRCGVRRVLSSGGAPDATAGAAVLRRMVAAAGGRLTVAAAGGLSEGNAASIAAASGADEVHGSLRCVQGSAMLHRPETPVYMGSQKVHGRETEFETKVADRERVAAAVAALQTVYSGRRPAVE</sequence>
<dbReference type="GO" id="GO:0006096">
    <property type="term" value="P:glycolytic process"/>
    <property type="evidence" value="ECO:0007669"/>
    <property type="project" value="InterPro"/>
</dbReference>
<accession>A0A0D3JDK3</accession>
<dbReference type="PaxDb" id="2903-EOD21588"/>
<dbReference type="GO" id="GO:0005536">
    <property type="term" value="F:D-glucose binding"/>
    <property type="evidence" value="ECO:0007669"/>
    <property type="project" value="InterPro"/>
</dbReference>
<dbReference type="Proteomes" id="UP000013827">
    <property type="component" value="Unassembled WGS sequence"/>
</dbReference>
<dbReference type="RefSeq" id="XP_005774017.1">
    <property type="nucleotide sequence ID" value="XM_005773960.1"/>
</dbReference>
<name>A0A0D3JDK3_EMIH1</name>
<proteinExistence type="inferred from homology"/>
<dbReference type="AlphaFoldDB" id="A0A0D3JDK3"/>
<evidence type="ECO:0000313" key="5">
    <source>
        <dbReference type="EnsemblProtists" id="EOD21588"/>
    </source>
</evidence>
<evidence type="ECO:0000256" key="2">
    <source>
        <dbReference type="ARBA" id="ARBA00019014"/>
    </source>
</evidence>
<dbReference type="Gene3D" id="3.30.420.40">
    <property type="match status" value="1"/>
</dbReference>
<dbReference type="PANTHER" id="PTHR12598:SF0">
    <property type="entry name" value="COPPER HOMEOSTASIS PROTEIN CUTC HOMOLOG"/>
    <property type="match status" value="1"/>
</dbReference>
<dbReference type="InterPro" id="IPR036822">
    <property type="entry name" value="CutC-like_dom_sf"/>
</dbReference>
<comment type="similarity">
    <text evidence="1">Belongs to the CutC family.</text>
</comment>
<dbReference type="Pfam" id="PF02685">
    <property type="entry name" value="Glucokinase"/>
    <property type="match status" value="1"/>
</dbReference>
<dbReference type="InterPro" id="IPR043129">
    <property type="entry name" value="ATPase_NBD"/>
</dbReference>
<dbReference type="eggNOG" id="KOG4013">
    <property type="taxonomic scope" value="Eukaryota"/>
</dbReference>
<reference evidence="6" key="1">
    <citation type="journal article" date="2013" name="Nature">
        <title>Pan genome of the phytoplankton Emiliania underpins its global distribution.</title>
        <authorList>
            <person name="Read B.A."/>
            <person name="Kegel J."/>
            <person name="Klute M.J."/>
            <person name="Kuo A."/>
            <person name="Lefebvre S.C."/>
            <person name="Maumus F."/>
            <person name="Mayer C."/>
            <person name="Miller J."/>
            <person name="Monier A."/>
            <person name="Salamov A."/>
            <person name="Young J."/>
            <person name="Aguilar M."/>
            <person name="Claverie J.M."/>
            <person name="Frickenhaus S."/>
            <person name="Gonzalez K."/>
            <person name="Herman E.K."/>
            <person name="Lin Y.C."/>
            <person name="Napier J."/>
            <person name="Ogata H."/>
            <person name="Sarno A.F."/>
            <person name="Shmutz J."/>
            <person name="Schroeder D."/>
            <person name="de Vargas C."/>
            <person name="Verret F."/>
            <person name="von Dassow P."/>
            <person name="Valentin K."/>
            <person name="Van de Peer Y."/>
            <person name="Wheeler G."/>
            <person name="Dacks J.B."/>
            <person name="Delwiche C.F."/>
            <person name="Dyhrman S.T."/>
            <person name="Glockner G."/>
            <person name="John U."/>
            <person name="Richards T."/>
            <person name="Worden A.Z."/>
            <person name="Zhang X."/>
            <person name="Grigoriev I.V."/>
            <person name="Allen A.E."/>
            <person name="Bidle K."/>
            <person name="Borodovsky M."/>
            <person name="Bowler C."/>
            <person name="Brownlee C."/>
            <person name="Cock J.M."/>
            <person name="Elias M."/>
            <person name="Gladyshev V.N."/>
            <person name="Groth M."/>
            <person name="Guda C."/>
            <person name="Hadaegh A."/>
            <person name="Iglesias-Rodriguez M.D."/>
            <person name="Jenkins J."/>
            <person name="Jones B.M."/>
            <person name="Lawson T."/>
            <person name="Leese F."/>
            <person name="Lindquist E."/>
            <person name="Lobanov A."/>
            <person name="Lomsadze A."/>
            <person name="Malik S.B."/>
            <person name="Marsh M.E."/>
            <person name="Mackinder L."/>
            <person name="Mock T."/>
            <person name="Mueller-Roeber B."/>
            <person name="Pagarete A."/>
            <person name="Parker M."/>
            <person name="Probert I."/>
            <person name="Quesneville H."/>
            <person name="Raines C."/>
            <person name="Rensing S.A."/>
            <person name="Riano-Pachon D.M."/>
            <person name="Richier S."/>
            <person name="Rokitta S."/>
            <person name="Shiraiwa Y."/>
            <person name="Soanes D.M."/>
            <person name="van der Giezen M."/>
            <person name="Wahlund T.M."/>
            <person name="Williams B."/>
            <person name="Wilson W."/>
            <person name="Wolfe G."/>
            <person name="Wurch L.L."/>
        </authorList>
    </citation>
    <scope>NUCLEOTIDE SEQUENCE</scope>
</reference>
<dbReference type="CDD" id="cd24008">
    <property type="entry name" value="ASKHA_NBD_GLK"/>
    <property type="match status" value="1"/>
</dbReference>
<keyword evidence="6" id="KW-1185">Reference proteome</keyword>